<keyword evidence="4" id="KW-0813">Transport</keyword>
<dbReference type="GO" id="GO:0044167">
    <property type="term" value="C:host cell endoplasmic reticulum membrane"/>
    <property type="evidence" value="ECO:0007669"/>
    <property type="project" value="UniProtKB-SubCell"/>
</dbReference>
<evidence type="ECO:0000313" key="16">
    <source>
        <dbReference type="Proteomes" id="UP000204548"/>
    </source>
</evidence>
<evidence type="ECO:0000313" key="15">
    <source>
        <dbReference type="EMBL" id="AGH32543.1"/>
    </source>
</evidence>
<dbReference type="OrthoDB" id="29091at10239"/>
<dbReference type="RefSeq" id="YP_006589922.1">
    <property type="nucleotide sequence ID" value="NC_018448.1"/>
</dbReference>
<dbReference type="Pfam" id="PF02495">
    <property type="entry name" value="TGBp3"/>
    <property type="match status" value="1"/>
</dbReference>
<evidence type="ECO:0000256" key="3">
    <source>
        <dbReference type="ARBA" id="ARBA00013812"/>
    </source>
</evidence>
<keyword evidence="9" id="KW-0472">Membrane</keyword>
<dbReference type="GeneID" id="13455349"/>
<keyword evidence="16" id="KW-1185">Reference proteome</keyword>
<dbReference type="GO" id="GO:0046740">
    <property type="term" value="P:transport of virus in host, cell to cell"/>
    <property type="evidence" value="ECO:0007669"/>
    <property type="project" value="UniProtKB-KW"/>
</dbReference>
<evidence type="ECO:0000256" key="6">
    <source>
        <dbReference type="ARBA" id="ARBA00022870"/>
    </source>
</evidence>
<accession>J7GQ22</accession>
<reference evidence="14 16" key="2">
    <citation type="submission" date="2012-06" db="EMBL/GenBank/DDBJ databases">
        <title>New Carlavirus infecting sweet potato.</title>
        <authorList>
            <person name="Kreuze J.F."/>
            <person name="Cuellar W."/>
            <person name="De Souza J."/>
            <person name="Fuentes S."/>
            <person name="Savenkov E."/>
        </authorList>
    </citation>
    <scope>NUCLEOTIDE SEQUENCE [LARGE SCALE GENOMIC DNA]</scope>
    <source>
        <strain evidence="14">Sosa 29</strain>
    </source>
</reference>
<reference evidence="15" key="1">
    <citation type="submission" date="2012-03" db="EMBL/GenBank/DDBJ databases">
        <title>The complete genome of Sweet potato C6 virus and its phylogenetic relationship to other Carlaviruses.</title>
        <authorList>
            <person name="Fuentes S."/>
            <person name="De Souza J."/>
            <person name="Cuellar W."/>
            <person name="Savenkov E."/>
            <person name="Kreuze J."/>
        </authorList>
    </citation>
    <scope>NUCLEOTIDE SEQUENCE</scope>
</reference>
<evidence type="ECO:0000256" key="9">
    <source>
        <dbReference type="ARBA" id="ARBA00023136"/>
    </source>
</evidence>
<dbReference type="KEGG" id="vg:13455349"/>
<keyword evidence="7" id="KW-1133">Transmembrane helix</keyword>
<evidence type="ECO:0000256" key="5">
    <source>
        <dbReference type="ARBA" id="ARBA00022692"/>
    </source>
</evidence>
<evidence type="ECO:0000256" key="8">
    <source>
        <dbReference type="ARBA" id="ARBA00023031"/>
    </source>
</evidence>
<evidence type="ECO:0000256" key="11">
    <source>
        <dbReference type="ARBA" id="ARBA00025270"/>
    </source>
</evidence>
<comment type="subcellular location">
    <subcellularLocation>
        <location evidence="1">Host endoplasmic reticulum membrane</location>
    </subcellularLocation>
</comment>
<evidence type="ECO:0000256" key="10">
    <source>
        <dbReference type="ARBA" id="ARBA00023184"/>
    </source>
</evidence>
<dbReference type="EMBL" id="JX212747">
    <property type="protein sequence ID" value="AFP73391.1"/>
    <property type="molecule type" value="Genomic_RNA"/>
</dbReference>
<evidence type="ECO:0000256" key="7">
    <source>
        <dbReference type="ARBA" id="ARBA00022989"/>
    </source>
</evidence>
<evidence type="ECO:0000256" key="13">
    <source>
        <dbReference type="ARBA" id="ARBA00033148"/>
    </source>
</evidence>
<keyword evidence="8" id="KW-0916">Viral movement protein</keyword>
<evidence type="ECO:0000256" key="2">
    <source>
        <dbReference type="ARBA" id="ARBA00010355"/>
    </source>
</evidence>
<dbReference type="EMBL" id="JQ814719">
    <property type="protein sequence ID" value="AGH32543.1"/>
    <property type="molecule type" value="Genomic_RNA"/>
</dbReference>
<evidence type="ECO:0000256" key="4">
    <source>
        <dbReference type="ARBA" id="ARBA00022448"/>
    </source>
</evidence>
<evidence type="ECO:0000313" key="14">
    <source>
        <dbReference type="EMBL" id="AFP73391.1"/>
    </source>
</evidence>
<evidence type="ECO:0000256" key="1">
    <source>
        <dbReference type="ARBA" id="ARBA00004625"/>
    </source>
</evidence>
<keyword evidence="5" id="KW-0812">Transmembrane</keyword>
<organism evidence="14 16">
    <name type="scientific">Sweet potato C6 virus</name>
    <dbReference type="NCBI Taxonomy" id="1307958"/>
    <lineage>
        <taxon>Viruses</taxon>
        <taxon>Riboviria</taxon>
        <taxon>Orthornavirae</taxon>
        <taxon>Kitrinoviricota</taxon>
        <taxon>Alsuviricetes</taxon>
        <taxon>Tymovirales</taxon>
        <taxon>Betaflexiviridae</taxon>
        <taxon>Quinvirinae</taxon>
        <taxon>Carlavirus</taxon>
        <taxon>Carlavirus ipomoeae</taxon>
    </lineage>
</organism>
<evidence type="ECO:0000256" key="12">
    <source>
        <dbReference type="ARBA" id="ARBA00030266"/>
    </source>
</evidence>
<dbReference type="Proteomes" id="UP000204548">
    <property type="component" value="Segment"/>
</dbReference>
<dbReference type="InterPro" id="IPR003411">
    <property type="entry name" value="TGBp3"/>
</dbReference>
<comment type="function">
    <text evidence="11">Plays a role in viral cell-to-cell propagation, by facilitating genome transport to neighboring plant cells through plasmosdesmata. May induce the formation of granular vesicles derived from the Endoplasmic reticulum, which align on actin filaments.</text>
</comment>
<keyword evidence="10" id="KW-1038">Host endoplasmic reticulum</keyword>
<protein>
    <recommendedName>
        <fullName evidence="3">Movement protein TGBp3</fullName>
    </recommendedName>
    <alternativeName>
        <fullName evidence="12">7 kDa protein</fullName>
    </alternativeName>
    <alternativeName>
        <fullName evidence="13">Triple gene block 3 protein</fullName>
    </alternativeName>
</protein>
<sequence length="78" mass="8637">MQELQRLLLIVVISSLLGLLALNLLSQSENCLILITGESVRVVNCGITKDLLELVRDLKPFAFDRTPLGCLGCRIDKQ</sequence>
<keyword evidence="6" id="KW-1043">Host membrane</keyword>
<comment type="similarity">
    <text evidence="2">Belongs to the Tymovirales TGBp3 protein family.</text>
</comment>
<name>J7GQ22_9VIRU</name>
<proteinExistence type="inferred from homology"/>